<protein>
    <recommendedName>
        <fullName evidence="5">Maltodextrin-binding protein</fullName>
    </recommendedName>
</protein>
<evidence type="ECO:0000313" key="8">
    <source>
        <dbReference type="Proteomes" id="UP001649230"/>
    </source>
</evidence>
<dbReference type="EMBL" id="CP090978">
    <property type="protein sequence ID" value="UJF34488.1"/>
    <property type="molecule type" value="Genomic_DNA"/>
</dbReference>
<accession>A0ABY3SKV7</accession>
<feature type="signal peptide" evidence="5">
    <location>
        <begin position="1"/>
        <end position="20"/>
    </location>
</feature>
<gene>
    <name evidence="7" type="ORF">L0M14_04685</name>
</gene>
<dbReference type="Proteomes" id="UP001649230">
    <property type="component" value="Chromosome"/>
</dbReference>
<keyword evidence="3 5" id="KW-0762">Sugar transport</keyword>
<dbReference type="RefSeq" id="WP_235121062.1">
    <property type="nucleotide sequence ID" value="NZ_CP090978.1"/>
</dbReference>
<feature type="region of interest" description="Disordered" evidence="6">
    <location>
        <begin position="24"/>
        <end position="60"/>
    </location>
</feature>
<dbReference type="PRINTS" id="PR00181">
    <property type="entry name" value="MALTOSEBP"/>
</dbReference>
<proteinExistence type="inferred from homology"/>
<keyword evidence="5" id="KW-0449">Lipoprotein</keyword>
<dbReference type="SUPFAM" id="SSF53850">
    <property type="entry name" value="Periplasmic binding protein-like II"/>
    <property type="match status" value="1"/>
</dbReference>
<organism evidence="7 8">
    <name type="scientific">Paenibacillus hexagrammi</name>
    <dbReference type="NCBI Taxonomy" id="2908839"/>
    <lineage>
        <taxon>Bacteria</taxon>
        <taxon>Bacillati</taxon>
        <taxon>Bacillota</taxon>
        <taxon>Bacilli</taxon>
        <taxon>Bacillales</taxon>
        <taxon>Paenibacillaceae</taxon>
        <taxon>Paenibacillus</taxon>
    </lineage>
</organism>
<dbReference type="Pfam" id="PF13416">
    <property type="entry name" value="SBP_bac_8"/>
    <property type="match status" value="1"/>
</dbReference>
<feature type="chain" id="PRO_5044963468" description="Maltodextrin-binding protein" evidence="5">
    <location>
        <begin position="21"/>
        <end position="441"/>
    </location>
</feature>
<evidence type="ECO:0000256" key="1">
    <source>
        <dbReference type="ARBA" id="ARBA00008520"/>
    </source>
</evidence>
<reference evidence="7 8" key="1">
    <citation type="journal article" date="2024" name="Int. J. Syst. Evol. Microbiol.">
        <title>Paenibacillus hexagrammi sp. nov., a novel bacterium isolated from the gut content of Hexagrammos agrammus.</title>
        <authorList>
            <person name="Jung H.K."/>
            <person name="Kim D.G."/>
            <person name="Zin H."/>
            <person name="Park J."/>
            <person name="Jung H."/>
            <person name="Kim Y.O."/>
            <person name="Kong H.J."/>
            <person name="Kim J.W."/>
            <person name="Kim Y.S."/>
        </authorList>
    </citation>
    <scope>NUCLEOTIDE SEQUENCE [LARGE SCALE GENOMIC DNA]</scope>
    <source>
        <strain evidence="7 8">YPD9-1</strain>
    </source>
</reference>
<comment type="subcellular location">
    <subcellularLocation>
        <location evidence="5">Cell membrane</location>
        <topology evidence="5">Lipid-anchor</topology>
    </subcellularLocation>
</comment>
<keyword evidence="8" id="KW-1185">Reference proteome</keyword>
<evidence type="ECO:0000256" key="4">
    <source>
        <dbReference type="ARBA" id="ARBA00022729"/>
    </source>
</evidence>
<comment type="similarity">
    <text evidence="1 5">Belongs to the bacterial solute-binding protein 1 family.</text>
</comment>
<dbReference type="CDD" id="cd13586">
    <property type="entry name" value="PBP2_Maltose_binding_like"/>
    <property type="match status" value="1"/>
</dbReference>
<keyword evidence="4 5" id="KW-0732">Signal</keyword>
<name>A0ABY3SKV7_9BACL</name>
<dbReference type="PANTHER" id="PTHR30061">
    <property type="entry name" value="MALTOSE-BINDING PERIPLASMIC PROTEIN"/>
    <property type="match status" value="1"/>
</dbReference>
<evidence type="ECO:0000256" key="6">
    <source>
        <dbReference type="SAM" id="MobiDB-lite"/>
    </source>
</evidence>
<evidence type="ECO:0000256" key="3">
    <source>
        <dbReference type="ARBA" id="ARBA00022597"/>
    </source>
</evidence>
<keyword evidence="5" id="KW-0472">Membrane</keyword>
<keyword evidence="5" id="KW-1003">Cell membrane</keyword>
<keyword evidence="2 5" id="KW-0813">Transport</keyword>
<evidence type="ECO:0000256" key="5">
    <source>
        <dbReference type="RuleBase" id="RU365005"/>
    </source>
</evidence>
<sequence>MTMKKMLVVVTAVTTSLALAACGAASPGSTDKENPPVSAETAAPNTEGAQAGADDAGITPEPGAKLLIWDGAKERPFEEEIAKQFSAKYNVEVQIEEVGPPDTVNRMSNDGPAGIGADVFVIPHNHLGRAVNAGLVLPNDIFGDVTKKSNTESAVIGATSGDKIYAYPRSAETIAMYYNKKLVPTPPKSFDDVVAFSKTFTDKSKNKYGLIWESGNFYFNYPFFAAGGGYVFGKNGTDPHDIGLNTDGAVAGLKLYASLKNDVLPINAGDINPDIKRSLFTKGDAAMDITGPWEMAAYKEALGDDLGIAPIPQINGKPAITFAGIQEVVVNAYSKYPNAAKLYAKFSTSKEAQLQLYKIIGSVPTNTEAQGDAQIKNDPYVSAFVEQSKNSIPMPSIPEMESVWSPIGAALSDIWNSGKDPKEALDNAVKQIKDANSSSAK</sequence>
<dbReference type="InterPro" id="IPR006059">
    <property type="entry name" value="SBP"/>
</dbReference>
<dbReference type="PROSITE" id="PS51257">
    <property type="entry name" value="PROKAR_LIPOPROTEIN"/>
    <property type="match status" value="1"/>
</dbReference>
<dbReference type="PANTHER" id="PTHR30061:SF50">
    <property type="entry name" value="MALTOSE_MALTODEXTRIN-BINDING PERIPLASMIC PROTEIN"/>
    <property type="match status" value="1"/>
</dbReference>
<dbReference type="InterPro" id="IPR006060">
    <property type="entry name" value="Maltose/Cyclodextrin-bd"/>
</dbReference>
<evidence type="ECO:0000256" key="2">
    <source>
        <dbReference type="ARBA" id="ARBA00022448"/>
    </source>
</evidence>
<evidence type="ECO:0000313" key="7">
    <source>
        <dbReference type="EMBL" id="UJF34488.1"/>
    </source>
</evidence>
<dbReference type="Gene3D" id="3.40.190.10">
    <property type="entry name" value="Periplasmic binding protein-like II"/>
    <property type="match status" value="2"/>
</dbReference>